<dbReference type="HOGENOM" id="CLU_036590_1_2_6"/>
<dbReference type="PROSITE" id="PS51747">
    <property type="entry name" value="CYT_DCMP_DEAMINASES_2"/>
    <property type="match status" value="1"/>
</dbReference>
<dbReference type="GO" id="GO:0008703">
    <property type="term" value="F:5-amino-6-(5-phosphoribosylamino)uracil reductase activity"/>
    <property type="evidence" value="ECO:0007669"/>
    <property type="project" value="UniProtKB-EC"/>
</dbReference>
<feature type="binding site" evidence="15">
    <location>
        <position position="164"/>
    </location>
    <ligand>
        <name>NADP(+)</name>
        <dbReference type="ChEBI" id="CHEBI:58349"/>
    </ligand>
</feature>
<dbReference type="EMBL" id="CP000109">
    <property type="protein sequence ID" value="ABB41995.1"/>
    <property type="molecule type" value="Genomic_DNA"/>
</dbReference>
<gene>
    <name evidence="18" type="ordered locus">Tcr_1400</name>
</gene>
<dbReference type="GO" id="GO:0009231">
    <property type="term" value="P:riboflavin biosynthetic process"/>
    <property type="evidence" value="ECO:0007669"/>
    <property type="project" value="UniProtKB-UniPathway"/>
</dbReference>
<dbReference type="Pfam" id="PF01872">
    <property type="entry name" value="RibD_C"/>
    <property type="match status" value="1"/>
</dbReference>
<dbReference type="EC" id="3.5.4.26" evidence="13"/>
<dbReference type="eggNOG" id="COG1985">
    <property type="taxonomic scope" value="Bacteria"/>
</dbReference>
<comment type="pathway">
    <text evidence="2 13">Cofactor biosynthesis; riboflavin biosynthesis; 5-amino-6-(D-ribitylamino)uracil from GTP: step 2/4.</text>
</comment>
<evidence type="ECO:0000256" key="6">
    <source>
        <dbReference type="ARBA" id="ARBA00022619"/>
    </source>
</evidence>
<dbReference type="UniPathway" id="UPA00275">
    <property type="reaction ID" value="UER00401"/>
</dbReference>
<keyword evidence="7 13" id="KW-0479">Metal-binding</keyword>
<dbReference type="SUPFAM" id="SSF53597">
    <property type="entry name" value="Dihydrofolate reductase-like"/>
    <property type="match status" value="1"/>
</dbReference>
<protein>
    <recommendedName>
        <fullName evidence="13">Riboflavin biosynthesis protein RibD</fullName>
    </recommendedName>
    <domain>
        <recommendedName>
            <fullName evidence="13">Diaminohydroxyphosphoribosylaminopyrimidine deaminase</fullName>
            <shortName evidence="13">DRAP deaminase</shortName>
            <ecNumber evidence="13">3.5.4.26</ecNumber>
        </recommendedName>
        <alternativeName>
            <fullName evidence="13">Riboflavin-specific deaminase</fullName>
        </alternativeName>
    </domain>
    <domain>
        <recommendedName>
            <fullName evidence="13">5-amino-6-(5-phosphoribosylamino)uracil reductase</fullName>
            <ecNumber evidence="13">1.1.1.193</ecNumber>
        </recommendedName>
        <alternativeName>
            <fullName evidence="13">HTP reductase</fullName>
        </alternativeName>
    </domain>
</protein>
<comment type="pathway">
    <text evidence="3 13">Cofactor biosynthesis; riboflavin biosynthesis; 5-amino-6-(D-ribitylamino)uracil from GTP: step 3/4.</text>
</comment>
<dbReference type="Pfam" id="PF00383">
    <property type="entry name" value="dCMP_cyt_deam_1"/>
    <property type="match status" value="1"/>
</dbReference>
<dbReference type="STRING" id="317025.Tcr_1400"/>
<feature type="binding site" evidence="16">
    <location>
        <position position="85"/>
    </location>
    <ligand>
        <name>Zn(2+)</name>
        <dbReference type="ChEBI" id="CHEBI:29105"/>
        <note>catalytic</note>
    </ligand>
</feature>
<dbReference type="FunFam" id="3.40.140.10:FF:000025">
    <property type="entry name" value="Riboflavin biosynthesis protein RibD"/>
    <property type="match status" value="1"/>
</dbReference>
<dbReference type="SUPFAM" id="SSF53927">
    <property type="entry name" value="Cytidine deaminase-like"/>
    <property type="match status" value="1"/>
</dbReference>
<evidence type="ECO:0000256" key="5">
    <source>
        <dbReference type="ARBA" id="ARBA00007417"/>
    </source>
</evidence>
<feature type="binding site" evidence="15">
    <location>
        <position position="210"/>
    </location>
    <ligand>
        <name>NADP(+)</name>
        <dbReference type="ChEBI" id="CHEBI:58349"/>
    </ligand>
</feature>
<evidence type="ECO:0000256" key="4">
    <source>
        <dbReference type="ARBA" id="ARBA00005259"/>
    </source>
</evidence>
<dbReference type="PANTHER" id="PTHR38011:SF7">
    <property type="entry name" value="2,5-DIAMINO-6-RIBOSYLAMINO-4(3H)-PYRIMIDINONE 5'-PHOSPHATE REDUCTASE"/>
    <property type="match status" value="1"/>
</dbReference>
<feature type="binding site" evidence="15">
    <location>
        <position position="178"/>
    </location>
    <ligand>
        <name>substrate</name>
    </ligand>
</feature>
<feature type="binding site" evidence="15">
    <location>
        <position position="217"/>
    </location>
    <ligand>
        <name>substrate</name>
    </ligand>
</feature>
<evidence type="ECO:0000256" key="16">
    <source>
        <dbReference type="PIRSR" id="PIRSR006769-3"/>
    </source>
</evidence>
<feature type="binding site" evidence="15">
    <location>
        <begin position="318"/>
        <end position="324"/>
    </location>
    <ligand>
        <name>NADP(+)</name>
        <dbReference type="ChEBI" id="CHEBI:58349"/>
    </ligand>
</feature>
<evidence type="ECO:0000313" key="18">
    <source>
        <dbReference type="EMBL" id="ABB41995.1"/>
    </source>
</evidence>
<keyword evidence="12" id="KW-0511">Multifunctional enzyme</keyword>
<comment type="catalytic activity">
    <reaction evidence="13">
        <text>2,5-diamino-6-hydroxy-4-(5-phosphoribosylamino)-pyrimidine + H2O + H(+) = 5-amino-6-(5-phospho-D-ribosylamino)uracil + NH4(+)</text>
        <dbReference type="Rhea" id="RHEA:21868"/>
        <dbReference type="ChEBI" id="CHEBI:15377"/>
        <dbReference type="ChEBI" id="CHEBI:15378"/>
        <dbReference type="ChEBI" id="CHEBI:28938"/>
        <dbReference type="ChEBI" id="CHEBI:58453"/>
        <dbReference type="ChEBI" id="CHEBI:58614"/>
        <dbReference type="EC" id="3.5.4.26"/>
    </reaction>
</comment>
<feature type="binding site" evidence="15">
    <location>
        <position position="214"/>
    </location>
    <ligand>
        <name>substrate</name>
    </ligand>
</feature>
<feature type="active site" description="Proton donor" evidence="14">
    <location>
        <position position="62"/>
    </location>
</feature>
<dbReference type="AlphaFoldDB" id="Q31FS8"/>
<feature type="binding site" evidence="15">
    <location>
        <position position="180"/>
    </location>
    <ligand>
        <name>NADP(+)</name>
        <dbReference type="ChEBI" id="CHEBI:58349"/>
    </ligand>
</feature>
<keyword evidence="8 13" id="KW-0378">Hydrolase</keyword>
<comment type="catalytic activity">
    <reaction evidence="13">
        <text>5-amino-6-(5-phospho-D-ribitylamino)uracil + NADP(+) = 5-amino-6-(5-phospho-D-ribosylamino)uracil + NADPH + H(+)</text>
        <dbReference type="Rhea" id="RHEA:17845"/>
        <dbReference type="ChEBI" id="CHEBI:15378"/>
        <dbReference type="ChEBI" id="CHEBI:57783"/>
        <dbReference type="ChEBI" id="CHEBI:58349"/>
        <dbReference type="ChEBI" id="CHEBI:58421"/>
        <dbReference type="ChEBI" id="CHEBI:58453"/>
        <dbReference type="EC" id="1.1.1.193"/>
    </reaction>
</comment>
<comment type="cofactor">
    <cofactor evidence="13 16">
        <name>Zn(2+)</name>
        <dbReference type="ChEBI" id="CHEBI:29105"/>
    </cofactor>
    <text evidence="13 16">Binds 1 zinc ion.</text>
</comment>
<dbReference type="PIRSF" id="PIRSF006769">
    <property type="entry name" value="RibD"/>
    <property type="match status" value="1"/>
</dbReference>
<dbReference type="InterPro" id="IPR016192">
    <property type="entry name" value="APOBEC/CMP_deaminase_Zn-bd"/>
</dbReference>
<dbReference type="PANTHER" id="PTHR38011">
    <property type="entry name" value="DIHYDROFOLATE REDUCTASE FAMILY PROTEIN (AFU_ORTHOLOGUE AFUA_8G06820)"/>
    <property type="match status" value="1"/>
</dbReference>
<dbReference type="GO" id="GO:0008270">
    <property type="term" value="F:zinc ion binding"/>
    <property type="evidence" value="ECO:0007669"/>
    <property type="project" value="InterPro"/>
</dbReference>
<dbReference type="InterPro" id="IPR011549">
    <property type="entry name" value="RibD_C"/>
</dbReference>
<dbReference type="KEGG" id="tcx:Tcr_1400"/>
<keyword evidence="11 13" id="KW-0560">Oxidoreductase</keyword>
<feature type="domain" description="CMP/dCMP-type deaminase" evidence="17">
    <location>
        <begin position="11"/>
        <end position="133"/>
    </location>
</feature>
<reference evidence="18" key="1">
    <citation type="submission" date="2006-07" db="EMBL/GenBank/DDBJ databases">
        <title>Complete sequence of Thiomicrospira crunogena XCL-2.</title>
        <authorList>
            <consortium name="US DOE Joint Genome Institute"/>
            <person name="Copeland A."/>
            <person name="Lucas S."/>
            <person name="Lapidus A."/>
            <person name="Barry K."/>
            <person name="Detter J.C."/>
            <person name="Glavina del Rio T."/>
            <person name="Hammon N."/>
            <person name="Israni S."/>
            <person name="Dalin E."/>
            <person name="Tice H."/>
            <person name="Pitluck S."/>
            <person name="Chain P."/>
            <person name="Malfatti S."/>
            <person name="Shin M."/>
            <person name="Vergez L."/>
            <person name="Schmutz J."/>
            <person name="Larimer F."/>
            <person name="Land M."/>
            <person name="Hauser L."/>
            <person name="Kyrpides N."/>
            <person name="Lykidis A."/>
            <person name="Scott K.M."/>
            <person name="Sievert S."/>
            <person name="Kerfeld C."/>
            <person name="Freyermuth S."/>
            <person name="Dobrinski K."/>
            <person name="Boller A."/>
            <person name="Fitzpatrick K."/>
            <person name="Thoma P."/>
            <person name="Moore J."/>
            <person name="Richardson P."/>
        </authorList>
    </citation>
    <scope>NUCLEOTIDE SEQUENCE</scope>
    <source>
        <strain evidence="18">XCL-2</strain>
    </source>
</reference>
<dbReference type="eggNOG" id="COG0117">
    <property type="taxonomic scope" value="Bacteria"/>
</dbReference>
<sequence length="391" mass="41927">MSLSSNTAFSDFDVQMMQRAIDLARKGLYSTKPNPAVGCVITQQENIIAEGWHQKAGEPHAERVALANATESVKGATVYVTLEPCSHHGKTPPCADALVDSGVARVVIAMQDPNPLVAGNGIKRLEQAGIVVDSGILSEEAAALNKGFVSVMTSNRPFVRLKVANSLDGRTAMANGESQWITGPEARHQVHLMRAQHGAIVTGVGTVLADDPSLNVRLSESVLTELGLTSENCHPLRVVLDANLSTPLDAKMLSLPGRTLLMTSKETVDQNLDLIERFYQKGAEVIAVESDGDKLDIPSVLSYLVESENIYDVMVEAGAIVAGAFIQADVVNELHVFTAPILMGEMAKPMFVLPGLTEMADKKVFAYQSVQALGEDLYLVLTPKINPSEDV</sequence>
<evidence type="ECO:0000256" key="8">
    <source>
        <dbReference type="ARBA" id="ARBA00022801"/>
    </source>
</evidence>
<dbReference type="GO" id="GO:0050661">
    <property type="term" value="F:NADP binding"/>
    <property type="evidence" value="ECO:0007669"/>
    <property type="project" value="InterPro"/>
</dbReference>
<dbReference type="EC" id="1.1.1.193" evidence="13"/>
<dbReference type="Gene3D" id="3.40.430.10">
    <property type="entry name" value="Dihydrofolate Reductase, subunit A"/>
    <property type="match status" value="1"/>
</dbReference>
<organism evidence="18">
    <name type="scientific">Hydrogenovibrio crunogenus (strain DSM 25203 / XCL-2)</name>
    <name type="common">Thiomicrospira crunogena</name>
    <dbReference type="NCBI Taxonomy" id="317025"/>
    <lineage>
        <taxon>Bacteria</taxon>
        <taxon>Pseudomonadati</taxon>
        <taxon>Pseudomonadota</taxon>
        <taxon>Gammaproteobacteria</taxon>
        <taxon>Thiotrichales</taxon>
        <taxon>Piscirickettsiaceae</taxon>
        <taxon>Hydrogenovibrio</taxon>
    </lineage>
</organism>
<feature type="binding site" evidence="15">
    <location>
        <position position="316"/>
    </location>
    <ligand>
        <name>substrate</name>
    </ligand>
</feature>
<comment type="similarity">
    <text evidence="5 13">In the C-terminal section; belongs to the HTP reductase family.</text>
</comment>
<dbReference type="InterPro" id="IPR050765">
    <property type="entry name" value="Riboflavin_Biosynth_HTPR"/>
</dbReference>
<dbReference type="CDD" id="cd01284">
    <property type="entry name" value="Riboflavin_deaminase-reductase"/>
    <property type="match status" value="1"/>
</dbReference>
<evidence type="ECO:0000259" key="17">
    <source>
        <dbReference type="PROSITE" id="PS51747"/>
    </source>
</evidence>
<evidence type="ECO:0000256" key="10">
    <source>
        <dbReference type="ARBA" id="ARBA00022857"/>
    </source>
</evidence>
<keyword evidence="9 13" id="KW-0862">Zinc</keyword>
<dbReference type="OrthoDB" id="9800865at2"/>
<dbReference type="NCBIfam" id="TIGR00227">
    <property type="entry name" value="ribD_Cterm"/>
    <property type="match status" value="1"/>
</dbReference>
<accession>Q31FS8</accession>
<dbReference type="InterPro" id="IPR002125">
    <property type="entry name" value="CMP_dCMP_dom"/>
</dbReference>
<evidence type="ECO:0000256" key="11">
    <source>
        <dbReference type="ARBA" id="ARBA00023002"/>
    </source>
</evidence>
<feature type="binding site" evidence="16">
    <location>
        <position position="60"/>
    </location>
    <ligand>
        <name>Zn(2+)</name>
        <dbReference type="ChEBI" id="CHEBI:29105"/>
        <note>catalytic</note>
    </ligand>
</feature>
<evidence type="ECO:0000256" key="15">
    <source>
        <dbReference type="PIRSR" id="PIRSR006769-2"/>
    </source>
</evidence>
<feature type="binding site" evidence="15">
    <location>
        <position position="194"/>
    </location>
    <ligand>
        <name>substrate</name>
    </ligand>
</feature>
<evidence type="ECO:0000256" key="2">
    <source>
        <dbReference type="ARBA" id="ARBA00004882"/>
    </source>
</evidence>
<evidence type="ECO:0000256" key="1">
    <source>
        <dbReference type="ARBA" id="ARBA00002151"/>
    </source>
</evidence>
<evidence type="ECO:0000256" key="9">
    <source>
        <dbReference type="ARBA" id="ARBA00022833"/>
    </source>
</evidence>
<evidence type="ECO:0000256" key="7">
    <source>
        <dbReference type="ARBA" id="ARBA00022723"/>
    </source>
</evidence>
<dbReference type="GO" id="GO:0008835">
    <property type="term" value="F:diaminohydroxyphosphoribosylaminopyrimidine deaminase activity"/>
    <property type="evidence" value="ECO:0007669"/>
    <property type="project" value="UniProtKB-EC"/>
</dbReference>
<dbReference type="PROSITE" id="PS00903">
    <property type="entry name" value="CYT_DCMP_DEAMINASES_1"/>
    <property type="match status" value="1"/>
</dbReference>
<feature type="binding site" evidence="15">
    <location>
        <position position="206"/>
    </location>
    <ligand>
        <name>substrate</name>
    </ligand>
</feature>
<dbReference type="NCBIfam" id="TIGR00326">
    <property type="entry name" value="eubact_ribD"/>
    <property type="match status" value="1"/>
</dbReference>
<evidence type="ECO:0000256" key="3">
    <source>
        <dbReference type="ARBA" id="ARBA00004910"/>
    </source>
</evidence>
<keyword evidence="10 13" id="KW-0521">NADP</keyword>
<evidence type="ECO:0000256" key="13">
    <source>
        <dbReference type="PIRNR" id="PIRNR006769"/>
    </source>
</evidence>
<feature type="binding site" evidence="16">
    <location>
        <position position="94"/>
    </location>
    <ligand>
        <name>Zn(2+)</name>
        <dbReference type="ChEBI" id="CHEBI:29105"/>
        <note>catalytic</note>
    </ligand>
</feature>
<keyword evidence="6 13" id="KW-0686">Riboflavin biosynthesis</keyword>
<dbReference type="InterPro" id="IPR002734">
    <property type="entry name" value="RibDG_C"/>
</dbReference>
<proteinExistence type="inferred from homology"/>
<evidence type="ECO:0000256" key="12">
    <source>
        <dbReference type="ARBA" id="ARBA00023268"/>
    </source>
</evidence>
<dbReference type="Gene3D" id="3.40.140.10">
    <property type="entry name" value="Cytidine Deaminase, domain 2"/>
    <property type="match status" value="1"/>
</dbReference>
<comment type="similarity">
    <text evidence="4 13">In the N-terminal section; belongs to the cytidine and deoxycytidylate deaminase family.</text>
</comment>
<name>Q31FS8_HYDCU</name>
<dbReference type="InterPro" id="IPR004794">
    <property type="entry name" value="Eubact_RibD"/>
</dbReference>
<dbReference type="InterPro" id="IPR016193">
    <property type="entry name" value="Cytidine_deaminase-like"/>
</dbReference>
<comment type="function">
    <text evidence="1 13">Converts 2,5-diamino-6-(ribosylamino)-4(3h)-pyrimidinone 5'-phosphate into 5-amino-6-(ribosylamino)-2,4(1h,3h)-pyrimidinedione 5'-phosphate.</text>
</comment>
<dbReference type="InterPro" id="IPR024072">
    <property type="entry name" value="DHFR-like_dom_sf"/>
</dbReference>
<evidence type="ECO:0000256" key="14">
    <source>
        <dbReference type="PIRSR" id="PIRSR006769-1"/>
    </source>
</evidence>